<gene>
    <name evidence="2" type="ORF">Rcae01_01584</name>
</gene>
<dbReference type="SUPFAM" id="SSF49899">
    <property type="entry name" value="Concanavalin A-like lectins/glucanases"/>
    <property type="match status" value="1"/>
</dbReference>
<comment type="caution">
    <text evidence="2">The sequence shown here is derived from an EMBL/GenBank/DDBJ whole genome shotgun (WGS) entry which is preliminary data.</text>
</comment>
<feature type="chain" id="PRO_5045788423" description="Neutral/alkaline non-lysosomal ceramidase" evidence="1">
    <location>
        <begin position="26"/>
        <end position="710"/>
    </location>
</feature>
<keyword evidence="3" id="KW-1185">Reference proteome</keyword>
<dbReference type="Gene3D" id="2.60.120.200">
    <property type="match status" value="1"/>
</dbReference>
<protein>
    <recommendedName>
        <fullName evidence="4">Neutral/alkaline non-lysosomal ceramidase</fullName>
    </recommendedName>
</protein>
<organism evidence="2 3">
    <name type="scientific">Novipirellula caenicola</name>
    <dbReference type="NCBI Taxonomy" id="1536901"/>
    <lineage>
        <taxon>Bacteria</taxon>
        <taxon>Pseudomonadati</taxon>
        <taxon>Planctomycetota</taxon>
        <taxon>Planctomycetia</taxon>
        <taxon>Pirellulales</taxon>
        <taxon>Pirellulaceae</taxon>
        <taxon>Novipirellula</taxon>
    </lineage>
</organism>
<reference evidence="2 3" key="1">
    <citation type="submission" date="2024-02" db="EMBL/GenBank/DDBJ databases">
        <title>Rhodopirellula caenicola NBRC 110016.</title>
        <authorList>
            <person name="Ichikawa N."/>
            <person name="Katano-Makiyama Y."/>
            <person name="Hidaka K."/>
        </authorList>
    </citation>
    <scope>NUCLEOTIDE SEQUENCE [LARGE SCALE GENOMIC DNA]</scope>
    <source>
        <strain evidence="2 3">NBRC 110016</strain>
    </source>
</reference>
<dbReference type="Pfam" id="PF13385">
    <property type="entry name" value="Laminin_G_3"/>
    <property type="match status" value="1"/>
</dbReference>
<dbReference type="EMBL" id="BAABRO010000002">
    <property type="protein sequence ID" value="GAA5506133.1"/>
    <property type="molecule type" value="Genomic_DNA"/>
</dbReference>
<evidence type="ECO:0000256" key="1">
    <source>
        <dbReference type="SAM" id="SignalP"/>
    </source>
</evidence>
<dbReference type="RefSeq" id="WP_345683090.1">
    <property type="nucleotide sequence ID" value="NZ_BAABRO010000002.1"/>
</dbReference>
<proteinExistence type="predicted"/>
<evidence type="ECO:0008006" key="4">
    <source>
        <dbReference type="Google" id="ProtNLM"/>
    </source>
</evidence>
<keyword evidence="1" id="KW-0732">Signal</keyword>
<feature type="signal peptide" evidence="1">
    <location>
        <begin position="1"/>
        <end position="25"/>
    </location>
</feature>
<accession>A0ABP9VPL6</accession>
<evidence type="ECO:0000313" key="3">
    <source>
        <dbReference type="Proteomes" id="UP001416858"/>
    </source>
</evidence>
<dbReference type="Proteomes" id="UP001416858">
    <property type="component" value="Unassembled WGS sequence"/>
</dbReference>
<name>A0ABP9VPL6_9BACT</name>
<sequence length="710" mass="77614">MKNRIFNVAILATTLTLLATSTALAELHVGAAIVDVSPTQFPVLVNGGMTSKTAEQIKTPVSSRAIVISDGSESIALVVVDSCMIPKVLLDDAKNRAAKRTKLKPDHIMISATHTHTAPSAFGALGTDADLTYIPLLRERIVESIVNAEANLQPARVGWGSADAPEFTALRRWIRRPDRIDDDPFGNPTVRANMHAARNPENVTGESGPEDPELSMIAFESHKGVPIAVLSNFSMHYFGDSPPISADYYGLFCNGMQNFIQQKYPDAKNVVATMSHGCSGDIWRRDYAASEPSPYENIETYTDALLGIATDTLQTIEYADADTIDMAETRFRLNYRVPDHQRLQWAQQIVETLNGELPKTTTEVYAREQVLLHDLQSTEVVVQAMRIGDIVIATTPNETYAISGLKLKQQSPLEKTMVIELANGADGYIPPAEQHPLGGYNTWAARSAGLEVHAEPKIVAAAMRLIEQVSGKPRRPLAQSKGPACQATLATNPLAYWRLDEMEAPIARDSTANHRDAMYEPGVVFYLEGPASTSLAAAGEVNRCAHFAGGRLRSAIGNSQANYSVSMWFWNGMPNDARAISGWLFSRDHAHGITEFGEHVGIVGNGEHAGRLIFKQGTENETLVGETVIPRWTWNHLVLVRDGSTVRVYLNGNEAPEIESDSVKIPSTAVDQIFVGGRSDNDSNWEGRLDEVAFFDRALSADEVKRLSAK</sequence>
<dbReference type="InterPro" id="IPR013320">
    <property type="entry name" value="ConA-like_dom_sf"/>
</dbReference>
<evidence type="ECO:0000313" key="2">
    <source>
        <dbReference type="EMBL" id="GAA5506133.1"/>
    </source>
</evidence>